<feature type="domain" description="Pectinesterase inhibitor" evidence="4">
    <location>
        <begin position="23"/>
        <end position="181"/>
    </location>
</feature>
<name>V7BUJ4_PHAVU</name>
<dbReference type="FunFam" id="1.20.140.40:FF:000005">
    <property type="entry name" value="Pectin methylesterase inhibitor 1"/>
    <property type="match status" value="1"/>
</dbReference>
<dbReference type="OrthoDB" id="1430376at2759"/>
<dbReference type="Gramene" id="ESW20698">
    <property type="protein sequence ID" value="ESW20698"/>
    <property type="gene ID" value="PHAVU_005G007600g"/>
</dbReference>
<keyword evidence="6" id="KW-1185">Reference proteome</keyword>
<dbReference type="CDD" id="cd15798">
    <property type="entry name" value="PMEI-like_3"/>
    <property type="match status" value="1"/>
</dbReference>
<comment type="similarity">
    <text evidence="2">Belongs to the PMEI family.</text>
</comment>
<evidence type="ECO:0000313" key="6">
    <source>
        <dbReference type="Proteomes" id="UP000000226"/>
    </source>
</evidence>
<dbReference type="SMART" id="SM00856">
    <property type="entry name" value="PMEI"/>
    <property type="match status" value="1"/>
</dbReference>
<evidence type="ECO:0000259" key="4">
    <source>
        <dbReference type="SMART" id="SM00856"/>
    </source>
</evidence>
<dbReference type="InterPro" id="IPR051955">
    <property type="entry name" value="PME_Inhibitor"/>
</dbReference>
<dbReference type="AlphaFoldDB" id="V7BUJ4"/>
<accession>V7BUJ4</accession>
<feature type="signal peptide" evidence="3">
    <location>
        <begin position="1"/>
        <end position="20"/>
    </location>
</feature>
<dbReference type="PANTHER" id="PTHR31080">
    <property type="entry name" value="PECTINESTERASE INHIBITOR-LIKE"/>
    <property type="match status" value="1"/>
</dbReference>
<dbReference type="EMBL" id="CM002292">
    <property type="protein sequence ID" value="ESW20698.1"/>
    <property type="molecule type" value="Genomic_DNA"/>
</dbReference>
<evidence type="ECO:0000313" key="5">
    <source>
        <dbReference type="EMBL" id="ESW20698.1"/>
    </source>
</evidence>
<dbReference type="PhylomeDB" id="V7BUJ4"/>
<dbReference type="eggNOG" id="ENOG502QXIN">
    <property type="taxonomic scope" value="Eukaryota"/>
</dbReference>
<dbReference type="Gene3D" id="1.20.140.40">
    <property type="entry name" value="Invertase/pectin methylesterase inhibitor family protein"/>
    <property type="match status" value="1"/>
</dbReference>
<sequence length="189" mass="20506">MANSGILLLLLLCTLQCALTLSNPTNFIKSSCSATQYPALCVESLSVYAAAIQQDPHQLVQTALSLALNKTESTKTFVAKCNKFKGLKPREYAALKDCVEEISDGVDRLSRSLKELKLCKLKGQDFDWHMSNVETWVSSALTDESTCGDGFAGKALSGKIKDAIRGRMVNVAQVTSNALSLINQYAAKH</sequence>
<dbReference type="Proteomes" id="UP000000226">
    <property type="component" value="Chromosome 5"/>
</dbReference>
<dbReference type="SMR" id="V7BUJ4"/>
<feature type="chain" id="PRO_5004754937" description="Pectinesterase inhibitor domain-containing protein" evidence="3">
    <location>
        <begin position="21"/>
        <end position="189"/>
    </location>
</feature>
<dbReference type="InterPro" id="IPR006501">
    <property type="entry name" value="Pectinesterase_inhib_dom"/>
</dbReference>
<dbReference type="PANTHER" id="PTHR31080:SF87">
    <property type="entry name" value="PECTINESTERASE INHIBITOR 7"/>
    <property type="match status" value="1"/>
</dbReference>
<dbReference type="SUPFAM" id="SSF101148">
    <property type="entry name" value="Plant invertase/pectin methylesterase inhibitor"/>
    <property type="match status" value="1"/>
</dbReference>
<evidence type="ECO:0000256" key="2">
    <source>
        <dbReference type="ARBA" id="ARBA00038471"/>
    </source>
</evidence>
<evidence type="ECO:0000256" key="3">
    <source>
        <dbReference type="SAM" id="SignalP"/>
    </source>
</evidence>
<reference evidence="6" key="1">
    <citation type="journal article" date="2014" name="Nat. Genet.">
        <title>A reference genome for common bean and genome-wide analysis of dual domestications.</title>
        <authorList>
            <person name="Schmutz J."/>
            <person name="McClean P.E."/>
            <person name="Mamidi S."/>
            <person name="Wu G.A."/>
            <person name="Cannon S.B."/>
            <person name="Grimwood J."/>
            <person name="Jenkins J."/>
            <person name="Shu S."/>
            <person name="Song Q."/>
            <person name="Chavarro C."/>
            <person name="Torres-Torres M."/>
            <person name="Geffroy V."/>
            <person name="Moghaddam S.M."/>
            <person name="Gao D."/>
            <person name="Abernathy B."/>
            <person name="Barry K."/>
            <person name="Blair M."/>
            <person name="Brick M.A."/>
            <person name="Chovatia M."/>
            <person name="Gepts P."/>
            <person name="Goodstein D.M."/>
            <person name="Gonzales M."/>
            <person name="Hellsten U."/>
            <person name="Hyten D.L."/>
            <person name="Jia G."/>
            <person name="Kelly J.D."/>
            <person name="Kudrna D."/>
            <person name="Lee R."/>
            <person name="Richard M.M."/>
            <person name="Miklas P.N."/>
            <person name="Osorno J.M."/>
            <person name="Rodrigues J."/>
            <person name="Thareau V."/>
            <person name="Urrea C.A."/>
            <person name="Wang M."/>
            <person name="Yu Y."/>
            <person name="Zhang M."/>
            <person name="Wing R.A."/>
            <person name="Cregan P.B."/>
            <person name="Rokhsar D.S."/>
            <person name="Jackson S.A."/>
        </authorList>
    </citation>
    <scope>NUCLEOTIDE SEQUENCE [LARGE SCALE GENOMIC DNA]</scope>
    <source>
        <strain evidence="6">cv. G19833</strain>
    </source>
</reference>
<dbReference type="InterPro" id="IPR035513">
    <property type="entry name" value="Invertase/methylesterase_inhib"/>
</dbReference>
<proteinExistence type="inferred from homology"/>
<evidence type="ECO:0000256" key="1">
    <source>
        <dbReference type="ARBA" id="ARBA00022729"/>
    </source>
</evidence>
<gene>
    <name evidence="5" type="ORF">PHAVU_005G007600g</name>
</gene>
<organism evidence="5 6">
    <name type="scientific">Phaseolus vulgaris</name>
    <name type="common">Kidney bean</name>
    <name type="synonym">French bean</name>
    <dbReference type="NCBI Taxonomy" id="3885"/>
    <lineage>
        <taxon>Eukaryota</taxon>
        <taxon>Viridiplantae</taxon>
        <taxon>Streptophyta</taxon>
        <taxon>Embryophyta</taxon>
        <taxon>Tracheophyta</taxon>
        <taxon>Spermatophyta</taxon>
        <taxon>Magnoliopsida</taxon>
        <taxon>eudicotyledons</taxon>
        <taxon>Gunneridae</taxon>
        <taxon>Pentapetalae</taxon>
        <taxon>rosids</taxon>
        <taxon>fabids</taxon>
        <taxon>Fabales</taxon>
        <taxon>Fabaceae</taxon>
        <taxon>Papilionoideae</taxon>
        <taxon>50 kb inversion clade</taxon>
        <taxon>NPAAA clade</taxon>
        <taxon>indigoferoid/millettioid clade</taxon>
        <taxon>Phaseoleae</taxon>
        <taxon>Phaseolus</taxon>
    </lineage>
</organism>
<protein>
    <recommendedName>
        <fullName evidence="4">Pectinesterase inhibitor domain-containing protein</fullName>
    </recommendedName>
</protein>
<dbReference type="Pfam" id="PF04043">
    <property type="entry name" value="PMEI"/>
    <property type="match status" value="1"/>
</dbReference>
<dbReference type="GO" id="GO:0046910">
    <property type="term" value="F:pectinesterase inhibitor activity"/>
    <property type="evidence" value="ECO:0007669"/>
    <property type="project" value="UniProtKB-ARBA"/>
</dbReference>
<dbReference type="OMA" id="CSATKYP"/>
<dbReference type="STRING" id="3885.V7BUJ4"/>
<keyword evidence="1 3" id="KW-0732">Signal</keyword>
<dbReference type="NCBIfam" id="TIGR01614">
    <property type="entry name" value="PME_inhib"/>
    <property type="match status" value="1"/>
</dbReference>